<accession>A0A3S2MN05</accession>
<dbReference type="Pfam" id="PF00498">
    <property type="entry name" value="FHA"/>
    <property type="match status" value="1"/>
</dbReference>
<proteinExistence type="predicted"/>
<feature type="compositionally biased region" description="Polar residues" evidence="1">
    <location>
        <begin position="267"/>
        <end position="279"/>
    </location>
</feature>
<protein>
    <recommendedName>
        <fullName evidence="2">FHA domain-containing protein</fullName>
    </recommendedName>
</protein>
<evidence type="ECO:0000313" key="4">
    <source>
        <dbReference type="Proteomes" id="UP000283210"/>
    </source>
</evidence>
<feature type="region of interest" description="Disordered" evidence="1">
    <location>
        <begin position="543"/>
        <end position="623"/>
    </location>
</feature>
<feature type="compositionally biased region" description="Polar residues" evidence="1">
    <location>
        <begin position="553"/>
        <end position="569"/>
    </location>
</feature>
<feature type="compositionally biased region" description="Polar residues" evidence="1">
    <location>
        <begin position="220"/>
        <end position="232"/>
    </location>
</feature>
<organism evidence="3 4">
    <name type="scientific">Oryzias javanicus</name>
    <name type="common">Javanese ricefish</name>
    <name type="synonym">Aplocheilus javanicus</name>
    <dbReference type="NCBI Taxonomy" id="123683"/>
    <lineage>
        <taxon>Eukaryota</taxon>
        <taxon>Metazoa</taxon>
        <taxon>Chordata</taxon>
        <taxon>Craniata</taxon>
        <taxon>Vertebrata</taxon>
        <taxon>Euteleostomi</taxon>
        <taxon>Actinopterygii</taxon>
        <taxon>Neopterygii</taxon>
        <taxon>Teleostei</taxon>
        <taxon>Neoteleostei</taxon>
        <taxon>Acanthomorphata</taxon>
        <taxon>Ovalentaria</taxon>
        <taxon>Atherinomorphae</taxon>
        <taxon>Beloniformes</taxon>
        <taxon>Adrianichthyidae</taxon>
        <taxon>Oryziinae</taxon>
        <taxon>Oryzias</taxon>
    </lineage>
</organism>
<feature type="compositionally biased region" description="Basic and acidic residues" evidence="1">
    <location>
        <begin position="1053"/>
        <end position="1062"/>
    </location>
</feature>
<feature type="region of interest" description="Disordered" evidence="1">
    <location>
        <begin position="856"/>
        <end position="1062"/>
    </location>
</feature>
<evidence type="ECO:0000256" key="1">
    <source>
        <dbReference type="SAM" id="MobiDB-lite"/>
    </source>
</evidence>
<dbReference type="Proteomes" id="UP000283210">
    <property type="component" value="Chromosome 16"/>
</dbReference>
<dbReference type="SUPFAM" id="SSF49879">
    <property type="entry name" value="SMAD/FHA domain"/>
    <property type="match status" value="1"/>
</dbReference>
<keyword evidence="4" id="KW-1185">Reference proteome</keyword>
<feature type="region of interest" description="Disordered" evidence="1">
    <location>
        <begin position="466"/>
        <end position="504"/>
    </location>
</feature>
<feature type="region of interest" description="Disordered" evidence="1">
    <location>
        <begin position="159"/>
        <end position="442"/>
    </location>
</feature>
<reference evidence="3 4" key="2">
    <citation type="submission" date="2019-01" db="EMBL/GenBank/DDBJ databases">
        <title>A chromosome length genome reference of the Java medaka (oryzias javanicus).</title>
        <authorList>
            <person name="Herpin A."/>
            <person name="Takehana Y."/>
            <person name="Naruse K."/>
            <person name="Ansai S."/>
            <person name="Kawaguchi M."/>
        </authorList>
    </citation>
    <scope>NUCLEOTIDE SEQUENCE [LARGE SCALE GENOMIC DNA]</scope>
    <source>
        <strain evidence="3">RS831</strain>
        <tissue evidence="3">Whole body</tissue>
    </source>
</reference>
<feature type="compositionally biased region" description="Acidic residues" evidence="1">
    <location>
        <begin position="433"/>
        <end position="442"/>
    </location>
</feature>
<dbReference type="InterPro" id="IPR008984">
    <property type="entry name" value="SMAD_FHA_dom_sf"/>
</dbReference>
<dbReference type="CDD" id="cd22665">
    <property type="entry name" value="FHA_MDC1"/>
    <property type="match status" value="1"/>
</dbReference>
<gene>
    <name evidence="3" type="ORF">OJAV_G00161540</name>
</gene>
<dbReference type="Gene3D" id="2.60.200.20">
    <property type="match status" value="1"/>
</dbReference>
<dbReference type="PROSITE" id="PS50006">
    <property type="entry name" value="FHA_DOMAIN"/>
    <property type="match status" value="1"/>
</dbReference>
<evidence type="ECO:0000259" key="2">
    <source>
        <dbReference type="PROSITE" id="PS50006"/>
    </source>
</evidence>
<feature type="compositionally biased region" description="Basic and acidic residues" evidence="1">
    <location>
        <begin position="900"/>
        <end position="938"/>
    </location>
</feature>
<feature type="domain" description="FHA" evidence="2">
    <location>
        <begin position="70"/>
        <end position="131"/>
    </location>
</feature>
<evidence type="ECO:0000313" key="3">
    <source>
        <dbReference type="EMBL" id="RVE62803.1"/>
    </source>
</evidence>
<feature type="compositionally biased region" description="Acidic residues" evidence="1">
    <location>
        <begin position="396"/>
        <end position="405"/>
    </location>
</feature>
<dbReference type="OrthoDB" id="342264at2759"/>
<feature type="compositionally biased region" description="Low complexity" evidence="1">
    <location>
        <begin position="406"/>
        <end position="425"/>
    </location>
</feature>
<feature type="compositionally biased region" description="Polar residues" evidence="1">
    <location>
        <begin position="372"/>
        <end position="388"/>
    </location>
</feature>
<dbReference type="AlphaFoldDB" id="A0A3S2MN05"/>
<name>A0A3S2MN05_ORYJA</name>
<feature type="compositionally biased region" description="Polar residues" evidence="1">
    <location>
        <begin position="940"/>
        <end position="951"/>
    </location>
</feature>
<feature type="compositionally biased region" description="Acidic residues" evidence="1">
    <location>
        <begin position="473"/>
        <end position="484"/>
    </location>
</feature>
<sequence>MPHTCVAKKKNVKARKGMDATQAICDSILESDEEEKEEKHSEEERPLAKLCILKNPHIPEAELPLTFGDNILGRDHNTCSVPLVAPSVSKQHATISISAYRRKGCQDELDMEVLVWDLGSMNGTRKGRLKLTPHVRYALTEGESLVVADIPCQYVSCSADSTSSLDDTRTPESRKSKGKAQLHGTSGEKGGTTSTGSKDCVNGGANTRVSFGRTPVRGTSCLSFEQTPTQPEGTLVPESDSDTDDEKEKGVHRKGTHLASESDSHKLSFNSSTFLSPTNRIVPESEEESPGTPSSFRRDSRQKPQTKRSPVISETSEEEDHWSARQGTTSEESERHDRSVTEGAELPVPELSRDTIPAFSLDNDVEEKTSSKEPQSSNTNKEIGQPPNTDLFCIDSDTDIDEDQDAAANASDFSSSESSKPPLAALVIQPEGDNSDTDVDDAVSETAAASFPTALTADTEFLAQDRDFHLDSDTDVDEEEGCDTETEKASTPPDIKPESSPYNLDVKTDEADKEAIFNSDVAEPSVAAPACTAADAGTHLDILSDSDTDVDETSATASIAVTAPSTSKESGTKEAPLSDSDADTDESSVPNAGKKVVPADLGTDSDADIKGEEAEENPIPALQRENTPQLQLPLLHNCSTPVQISAVASSAVEPVAHSPCSDSQDEEDLEVAETQFFGLQAGIGQSSASKADRRSNRGDSIQLDLSDSDCLQHQGRAETTESTQAFVFTDGAPNMEDTQVYAAVTAGDESNMEATQVYGDEEEPAQCSEVPEKKDLAFEATQAYISEPCYSSGGAALSNVAEAETQLIPSSLKERSLETNNLAYSAREAASRTGNEKERREHVEAACMSVAETQPMCTSEYEESEEELLLPAQQKRQEKPIPPYSSSLSLSETQPLTADDNLHMDLCDDHESGEDFRAQRSEAKQQVDDKDETQRLSDIEVSSTAETQLYSLNEDDDDDADSAPGLRRRKAKPLQLDESPSVETQPLETHDSELSDEEDSIPCFRKRKAKPLQSEEESTQPLVSSEASAVDSLSAGTELDQEGDNELSVPALKKTESKAASH</sequence>
<feature type="region of interest" description="Disordered" evidence="1">
    <location>
        <begin position="680"/>
        <end position="722"/>
    </location>
</feature>
<dbReference type="EMBL" id="CM012452">
    <property type="protein sequence ID" value="RVE62803.1"/>
    <property type="molecule type" value="Genomic_DNA"/>
</dbReference>
<dbReference type="InterPro" id="IPR000253">
    <property type="entry name" value="FHA_dom"/>
</dbReference>
<feature type="compositionally biased region" description="Basic and acidic residues" evidence="1">
    <location>
        <begin position="166"/>
        <end position="175"/>
    </location>
</feature>
<reference evidence="3 4" key="1">
    <citation type="submission" date="2018-11" db="EMBL/GenBank/DDBJ databases">
        <authorList>
            <person name="Lopez-Roques C."/>
            <person name="Donnadieu C."/>
            <person name="Bouchez O."/>
            <person name="Klopp C."/>
            <person name="Cabau C."/>
            <person name="Zahm M."/>
        </authorList>
    </citation>
    <scope>NUCLEOTIDE SEQUENCE [LARGE SCALE GENOMIC DNA]</scope>
    <source>
        <strain evidence="3">RS831</strain>
        <tissue evidence="3">Whole body</tissue>
    </source>
</reference>